<feature type="domain" description="F-box" evidence="1">
    <location>
        <begin position="6"/>
        <end position="52"/>
    </location>
</feature>
<organism evidence="3">
    <name type="scientific">Caenorhabditis remanei</name>
    <name type="common">Caenorhabditis vulgaris</name>
    <dbReference type="NCBI Taxonomy" id="31234"/>
    <lineage>
        <taxon>Eukaryota</taxon>
        <taxon>Metazoa</taxon>
        <taxon>Ecdysozoa</taxon>
        <taxon>Nematoda</taxon>
        <taxon>Chromadorea</taxon>
        <taxon>Rhabditida</taxon>
        <taxon>Rhabditina</taxon>
        <taxon>Rhabditomorpha</taxon>
        <taxon>Rhabditoidea</taxon>
        <taxon>Rhabditidae</taxon>
        <taxon>Peloderinae</taxon>
        <taxon>Caenorhabditis</taxon>
    </lineage>
</organism>
<reference evidence="2" key="1">
    <citation type="submission" date="2007-07" db="EMBL/GenBank/DDBJ databases">
        <title>PCAP assembly of the Caenorhabditis remanei genome.</title>
        <authorList>
            <consortium name="The Caenorhabditis remanei Sequencing Consortium"/>
            <person name="Wilson R.K."/>
        </authorList>
    </citation>
    <scope>NUCLEOTIDE SEQUENCE [LARGE SCALE GENOMIC DNA]</scope>
    <source>
        <strain evidence="2">PB4641</strain>
    </source>
</reference>
<name>E3NSC5_CAERE</name>
<dbReference type="PANTHER" id="PTHR21503:SF53">
    <property type="entry name" value="F-BOX ASSOCIATED DOMAIN-CONTAINING PROTEIN-RELATED"/>
    <property type="match status" value="1"/>
</dbReference>
<evidence type="ECO:0000313" key="3">
    <source>
        <dbReference type="Proteomes" id="UP000008281"/>
    </source>
</evidence>
<dbReference type="Proteomes" id="UP000008281">
    <property type="component" value="Unassembled WGS sequence"/>
</dbReference>
<dbReference type="Pfam" id="PF07735">
    <property type="entry name" value="FBA_2"/>
    <property type="match status" value="2"/>
</dbReference>
<keyword evidence="3" id="KW-1185">Reference proteome</keyword>
<accession>E3NSC5</accession>
<dbReference type="HOGENOM" id="CLU_028840_3_1_1"/>
<gene>
    <name evidence="2" type="ORF">CRE_03566</name>
</gene>
<dbReference type="Pfam" id="PF00646">
    <property type="entry name" value="F-box"/>
    <property type="match status" value="1"/>
</dbReference>
<dbReference type="InterPro" id="IPR001810">
    <property type="entry name" value="F-box_dom"/>
</dbReference>
<dbReference type="PANTHER" id="PTHR21503">
    <property type="entry name" value="F-BOX-CONTAINING HYPOTHETICAL PROTEIN C.ELEGANS"/>
    <property type="match status" value="1"/>
</dbReference>
<dbReference type="PROSITE" id="PS50181">
    <property type="entry name" value="FBOX"/>
    <property type="match status" value="1"/>
</dbReference>
<dbReference type="EMBL" id="DS269930">
    <property type="protein sequence ID" value="EFO90016.1"/>
    <property type="molecule type" value="Genomic_DNA"/>
</dbReference>
<protein>
    <recommendedName>
        <fullName evidence="1">F-box domain-containing protein</fullName>
    </recommendedName>
</protein>
<sequence length="456" mass="53905">MDRPKPFPILRLPFLAIEEVFKSLHPIEIINLSMISKRAKAVTKHMTFYSKYDVCLRINEGLGIAIRVENKLMSCTFLMTSDKRMDGYVEEYGNVYISRSVYKYSKDPIEEWKLLSAHLLETFKKQTIHLLFITLDDFVNHNVPIIDFLRKNVKSVTECQLYQKEEENDVDEHAAYLLNNLKVSNKLDSLLHIKNDNFGGKIPKNLKELYIRNSEWIGYERLLEIDCEHVTLRDNQITNEQWNLFLKKWMAMETNQNLNFLGLDYWDLEEFRADVLYDIPHEVVDGGVKRVLKNFPDETEEISGGIDIRRIDGKTATFFLDYNVLSMSCEIYIDNSQWFGYESLLEIDCKNVIIKKNRISNEQWNSFFKKWIAMETNQNLEFLELDYRELDEFRDHVLNDIPYEVVSEEVSRIFPCRYNPAQKINGEIDIRRIDGKTATFFVLHSIWNGSFLMCIH</sequence>
<proteinExistence type="predicted"/>
<dbReference type="InParanoid" id="E3NSC5"/>
<dbReference type="InterPro" id="IPR012885">
    <property type="entry name" value="F-box_Sdz-33"/>
</dbReference>
<evidence type="ECO:0000259" key="1">
    <source>
        <dbReference type="PROSITE" id="PS50181"/>
    </source>
</evidence>
<dbReference type="FunCoup" id="E3NSC5">
    <property type="interactions" value="539"/>
</dbReference>
<dbReference type="AlphaFoldDB" id="E3NSC5"/>
<evidence type="ECO:0000313" key="2">
    <source>
        <dbReference type="EMBL" id="EFO90016.1"/>
    </source>
</evidence>